<keyword evidence="3" id="KW-1185">Reference proteome</keyword>
<protein>
    <recommendedName>
        <fullName evidence="1">25S rRNA (uridine-N(3))-methyltransferase BMT5-like domain-containing protein</fullName>
    </recommendedName>
</protein>
<sequence length="59" mass="6786">MYKKAENNVIELEQRGAIIIHEVDATKLQFLAGLHENKFDRIIYNFTIVASRVQKIALA</sequence>
<dbReference type="AlphaFoldDB" id="A0AAP0B3C3"/>
<organism evidence="2 3">
    <name type="scientific">Platanthera zijinensis</name>
    <dbReference type="NCBI Taxonomy" id="2320716"/>
    <lineage>
        <taxon>Eukaryota</taxon>
        <taxon>Viridiplantae</taxon>
        <taxon>Streptophyta</taxon>
        <taxon>Embryophyta</taxon>
        <taxon>Tracheophyta</taxon>
        <taxon>Spermatophyta</taxon>
        <taxon>Magnoliopsida</taxon>
        <taxon>Liliopsida</taxon>
        <taxon>Asparagales</taxon>
        <taxon>Orchidaceae</taxon>
        <taxon>Orchidoideae</taxon>
        <taxon>Orchideae</taxon>
        <taxon>Orchidinae</taxon>
        <taxon>Platanthera</taxon>
    </lineage>
</organism>
<dbReference type="Pfam" id="PF10354">
    <property type="entry name" value="BMT5-like"/>
    <property type="match status" value="1"/>
</dbReference>
<evidence type="ECO:0000259" key="1">
    <source>
        <dbReference type="Pfam" id="PF10354"/>
    </source>
</evidence>
<accession>A0AAP0B3C3</accession>
<evidence type="ECO:0000313" key="2">
    <source>
        <dbReference type="EMBL" id="KAK8925848.1"/>
    </source>
</evidence>
<comment type="caution">
    <text evidence="2">The sequence shown here is derived from an EMBL/GenBank/DDBJ whole genome shotgun (WGS) entry which is preliminary data.</text>
</comment>
<evidence type="ECO:0000313" key="3">
    <source>
        <dbReference type="Proteomes" id="UP001418222"/>
    </source>
</evidence>
<reference evidence="2 3" key="1">
    <citation type="journal article" date="2022" name="Nat. Plants">
        <title>Genomes of leafy and leafless Platanthera orchids illuminate the evolution of mycoheterotrophy.</title>
        <authorList>
            <person name="Li M.H."/>
            <person name="Liu K.W."/>
            <person name="Li Z."/>
            <person name="Lu H.C."/>
            <person name="Ye Q.L."/>
            <person name="Zhang D."/>
            <person name="Wang J.Y."/>
            <person name="Li Y.F."/>
            <person name="Zhong Z.M."/>
            <person name="Liu X."/>
            <person name="Yu X."/>
            <person name="Liu D.K."/>
            <person name="Tu X.D."/>
            <person name="Liu B."/>
            <person name="Hao Y."/>
            <person name="Liao X.Y."/>
            <person name="Jiang Y.T."/>
            <person name="Sun W.H."/>
            <person name="Chen J."/>
            <person name="Chen Y.Q."/>
            <person name="Ai Y."/>
            <person name="Zhai J.W."/>
            <person name="Wu S.S."/>
            <person name="Zhou Z."/>
            <person name="Hsiao Y.Y."/>
            <person name="Wu W.L."/>
            <person name="Chen Y.Y."/>
            <person name="Lin Y.F."/>
            <person name="Hsu J.L."/>
            <person name="Li C.Y."/>
            <person name="Wang Z.W."/>
            <person name="Zhao X."/>
            <person name="Zhong W.Y."/>
            <person name="Ma X.K."/>
            <person name="Ma L."/>
            <person name="Huang J."/>
            <person name="Chen G.Z."/>
            <person name="Huang M.Z."/>
            <person name="Huang L."/>
            <person name="Peng D.H."/>
            <person name="Luo Y.B."/>
            <person name="Zou S.Q."/>
            <person name="Chen S.P."/>
            <person name="Lan S."/>
            <person name="Tsai W.C."/>
            <person name="Van de Peer Y."/>
            <person name="Liu Z.J."/>
        </authorList>
    </citation>
    <scope>NUCLEOTIDE SEQUENCE [LARGE SCALE GENOMIC DNA]</scope>
    <source>
        <strain evidence="2">Lor287</strain>
    </source>
</reference>
<name>A0AAP0B3C3_9ASPA</name>
<dbReference type="Proteomes" id="UP001418222">
    <property type="component" value="Unassembled WGS sequence"/>
</dbReference>
<feature type="domain" description="25S rRNA (uridine-N(3))-methyltransferase BMT5-like" evidence="1">
    <location>
        <begin position="2"/>
        <end position="53"/>
    </location>
</feature>
<proteinExistence type="predicted"/>
<gene>
    <name evidence="2" type="ORF">KSP39_PZI018742</name>
</gene>
<dbReference type="GO" id="GO:0070475">
    <property type="term" value="P:rRNA base methylation"/>
    <property type="evidence" value="ECO:0007669"/>
    <property type="project" value="InterPro"/>
</dbReference>
<dbReference type="InterPro" id="IPR019446">
    <property type="entry name" value="BMT5-like"/>
</dbReference>
<dbReference type="EMBL" id="JBBWWQ010000016">
    <property type="protein sequence ID" value="KAK8925848.1"/>
    <property type="molecule type" value="Genomic_DNA"/>
</dbReference>
<dbReference type="GO" id="GO:0070042">
    <property type="term" value="F:rRNA (uridine-N3-)-methyltransferase activity"/>
    <property type="evidence" value="ECO:0007669"/>
    <property type="project" value="InterPro"/>
</dbReference>